<name>A0ABV8Q650_9MICO</name>
<protein>
    <recommendedName>
        <fullName evidence="4">SPW repeat-containing protein</fullName>
    </recommendedName>
</protein>
<evidence type="ECO:0000256" key="1">
    <source>
        <dbReference type="SAM" id="Phobius"/>
    </source>
</evidence>
<comment type="caution">
    <text evidence="2">The sequence shown here is derived from an EMBL/GenBank/DDBJ whole genome shotgun (WGS) entry which is preliminary data.</text>
</comment>
<accession>A0ABV8Q650</accession>
<evidence type="ECO:0000313" key="3">
    <source>
        <dbReference type="Proteomes" id="UP001595900"/>
    </source>
</evidence>
<dbReference type="EMBL" id="JBHSCN010000004">
    <property type="protein sequence ID" value="MFC4243073.1"/>
    <property type="molecule type" value="Genomic_DNA"/>
</dbReference>
<keyword evidence="1" id="KW-1133">Transmembrane helix</keyword>
<proteinExistence type="predicted"/>
<keyword evidence="1" id="KW-0812">Transmembrane</keyword>
<dbReference type="Proteomes" id="UP001595900">
    <property type="component" value="Unassembled WGS sequence"/>
</dbReference>
<gene>
    <name evidence="2" type="ORF">ACFOYW_06785</name>
</gene>
<sequence>MPRPTNAPQPVRLALVPGFLGAIVLMAGLALVGTKTYHVWIDYPVAILAAITGWFAIQARQWWLVVVLAAVLVVWNPVFPLPLAGVVVSGLSILAAATFIAAGVLIKVTPPA</sequence>
<feature type="transmembrane region" description="Helical" evidence="1">
    <location>
        <begin position="62"/>
        <end position="79"/>
    </location>
</feature>
<dbReference type="RefSeq" id="WP_390228049.1">
    <property type="nucleotide sequence ID" value="NZ_JBHSCN010000004.1"/>
</dbReference>
<organism evidence="2 3">
    <name type="scientific">Gryllotalpicola reticulitermitis</name>
    <dbReference type="NCBI Taxonomy" id="1184153"/>
    <lineage>
        <taxon>Bacteria</taxon>
        <taxon>Bacillati</taxon>
        <taxon>Actinomycetota</taxon>
        <taxon>Actinomycetes</taxon>
        <taxon>Micrococcales</taxon>
        <taxon>Microbacteriaceae</taxon>
        <taxon>Gryllotalpicola</taxon>
    </lineage>
</organism>
<reference evidence="3" key="1">
    <citation type="journal article" date="2019" name="Int. J. Syst. Evol. Microbiol.">
        <title>The Global Catalogue of Microorganisms (GCM) 10K type strain sequencing project: providing services to taxonomists for standard genome sequencing and annotation.</title>
        <authorList>
            <consortium name="The Broad Institute Genomics Platform"/>
            <consortium name="The Broad Institute Genome Sequencing Center for Infectious Disease"/>
            <person name="Wu L."/>
            <person name="Ma J."/>
        </authorList>
    </citation>
    <scope>NUCLEOTIDE SEQUENCE [LARGE SCALE GENOMIC DNA]</scope>
    <source>
        <strain evidence="3">CGMCC 1.10363</strain>
    </source>
</reference>
<evidence type="ECO:0000313" key="2">
    <source>
        <dbReference type="EMBL" id="MFC4243073.1"/>
    </source>
</evidence>
<keyword evidence="1" id="KW-0472">Membrane</keyword>
<evidence type="ECO:0008006" key="4">
    <source>
        <dbReference type="Google" id="ProtNLM"/>
    </source>
</evidence>
<keyword evidence="3" id="KW-1185">Reference proteome</keyword>
<feature type="transmembrane region" description="Helical" evidence="1">
    <location>
        <begin position="85"/>
        <end position="106"/>
    </location>
</feature>
<feature type="transmembrane region" description="Helical" evidence="1">
    <location>
        <begin position="37"/>
        <end position="57"/>
    </location>
</feature>
<feature type="transmembrane region" description="Helical" evidence="1">
    <location>
        <begin position="12"/>
        <end position="31"/>
    </location>
</feature>